<accession>A0ABW4S5V8</accession>
<dbReference type="Pfam" id="PF00534">
    <property type="entry name" value="Glycos_transf_1"/>
    <property type="match status" value="1"/>
</dbReference>
<organism evidence="3 4">
    <name type="scientific">Halodurantibacterium flavum</name>
    <dbReference type="NCBI Taxonomy" id="1382802"/>
    <lineage>
        <taxon>Bacteria</taxon>
        <taxon>Pseudomonadati</taxon>
        <taxon>Pseudomonadota</taxon>
        <taxon>Alphaproteobacteria</taxon>
        <taxon>Rhodobacterales</taxon>
        <taxon>Paracoccaceae</taxon>
        <taxon>Halodurantibacterium</taxon>
    </lineage>
</organism>
<keyword evidence="4" id="KW-1185">Reference proteome</keyword>
<dbReference type="EMBL" id="JBHUGH010000009">
    <property type="protein sequence ID" value="MFD1912804.1"/>
    <property type="molecule type" value="Genomic_DNA"/>
</dbReference>
<dbReference type="InterPro" id="IPR050194">
    <property type="entry name" value="Glycosyltransferase_grp1"/>
</dbReference>
<reference evidence="4" key="1">
    <citation type="journal article" date="2019" name="Int. J. Syst. Evol. Microbiol.">
        <title>The Global Catalogue of Microorganisms (GCM) 10K type strain sequencing project: providing services to taxonomists for standard genome sequencing and annotation.</title>
        <authorList>
            <consortium name="The Broad Institute Genomics Platform"/>
            <consortium name="The Broad Institute Genome Sequencing Center for Infectious Disease"/>
            <person name="Wu L."/>
            <person name="Ma J."/>
        </authorList>
    </citation>
    <scope>NUCLEOTIDE SEQUENCE [LARGE SCALE GENOMIC DNA]</scope>
    <source>
        <strain evidence="4">CGMCC 4.7242</strain>
    </source>
</reference>
<dbReference type="Proteomes" id="UP001597353">
    <property type="component" value="Unassembled WGS sequence"/>
</dbReference>
<keyword evidence="3" id="KW-0808">Transferase</keyword>
<proteinExistence type="predicted"/>
<dbReference type="EC" id="2.4.-.-" evidence="3"/>
<evidence type="ECO:0000259" key="2">
    <source>
        <dbReference type="Pfam" id="PF13579"/>
    </source>
</evidence>
<evidence type="ECO:0000313" key="4">
    <source>
        <dbReference type="Proteomes" id="UP001597353"/>
    </source>
</evidence>
<dbReference type="InterPro" id="IPR001296">
    <property type="entry name" value="Glyco_trans_1"/>
</dbReference>
<dbReference type="SUPFAM" id="SSF53756">
    <property type="entry name" value="UDP-Glycosyltransferase/glycogen phosphorylase"/>
    <property type="match status" value="1"/>
</dbReference>
<feature type="domain" description="Glycosyl transferase family 1" evidence="1">
    <location>
        <begin position="192"/>
        <end position="349"/>
    </location>
</feature>
<feature type="domain" description="Glycosyltransferase subfamily 4-like N-terminal" evidence="2">
    <location>
        <begin position="15"/>
        <end position="176"/>
    </location>
</feature>
<evidence type="ECO:0000259" key="1">
    <source>
        <dbReference type="Pfam" id="PF00534"/>
    </source>
</evidence>
<dbReference type="RefSeq" id="WP_390261605.1">
    <property type="nucleotide sequence ID" value="NZ_JBHUGH010000009.1"/>
</dbReference>
<sequence>MRFLRIIPSIAAEQGGPVEGMLRSAACHAALGHETEVLSLDPPDAAQVAGLPLHALGPVARRYGYTPTLAGWIAANAGRFDAAVVHGLWTHASVGGARAAARAGLPYVLFPHGMMDPWFRRTAPVKHLAKQALWWAGQGQALARAHAVLFTSEEERRAARDVFIGPRYRGRVVAYGAAGPPGGMTMPDAHLAGGRPFLLFLGRLHPKKGCDLALEGFARAAAPGLDLVLAGPDEAGLGPGLIARAAALGLGGRVHLPGMLQGEAKWQALRRAEALVLPSHQENFGIVVAEALACGTPVLISDKVNIWREVLADGAGLVAPDTVAGAARLIRDWQALGGATRAEMGRAARASWESRYRIEAAAEALLAVLQEVAGARHVTG</sequence>
<gene>
    <name evidence="3" type="ORF">ACFSGJ_11340</name>
</gene>
<protein>
    <submittedName>
        <fullName evidence="3">Glycosyltransferase</fullName>
        <ecNumber evidence="3">2.4.-.-</ecNumber>
    </submittedName>
</protein>
<dbReference type="PANTHER" id="PTHR45947:SF3">
    <property type="entry name" value="SULFOQUINOVOSYL TRANSFERASE SQD2"/>
    <property type="match status" value="1"/>
</dbReference>
<name>A0ABW4S5V8_9RHOB</name>
<evidence type="ECO:0000313" key="3">
    <source>
        <dbReference type="EMBL" id="MFD1912804.1"/>
    </source>
</evidence>
<dbReference type="PANTHER" id="PTHR45947">
    <property type="entry name" value="SULFOQUINOVOSYL TRANSFERASE SQD2"/>
    <property type="match status" value="1"/>
</dbReference>
<keyword evidence="3" id="KW-0328">Glycosyltransferase</keyword>
<dbReference type="Pfam" id="PF13579">
    <property type="entry name" value="Glyco_trans_4_4"/>
    <property type="match status" value="1"/>
</dbReference>
<comment type="caution">
    <text evidence="3">The sequence shown here is derived from an EMBL/GenBank/DDBJ whole genome shotgun (WGS) entry which is preliminary data.</text>
</comment>
<dbReference type="Gene3D" id="3.40.50.2000">
    <property type="entry name" value="Glycogen Phosphorylase B"/>
    <property type="match status" value="2"/>
</dbReference>
<dbReference type="InterPro" id="IPR028098">
    <property type="entry name" value="Glyco_trans_4-like_N"/>
</dbReference>
<dbReference type="GO" id="GO:0016757">
    <property type="term" value="F:glycosyltransferase activity"/>
    <property type="evidence" value="ECO:0007669"/>
    <property type="project" value="UniProtKB-KW"/>
</dbReference>